<dbReference type="InterPro" id="IPR036291">
    <property type="entry name" value="NAD(P)-bd_dom_sf"/>
</dbReference>
<dbReference type="InterPro" id="IPR001509">
    <property type="entry name" value="Epimerase_deHydtase"/>
</dbReference>
<dbReference type="InterPro" id="IPR050177">
    <property type="entry name" value="Lipid_A_modif_metabolic_enz"/>
</dbReference>
<organism evidence="2 3">
    <name type="scientific">Acidimangrovimonas pyrenivorans</name>
    <dbReference type="NCBI Taxonomy" id="2030798"/>
    <lineage>
        <taxon>Bacteria</taxon>
        <taxon>Pseudomonadati</taxon>
        <taxon>Pseudomonadota</taxon>
        <taxon>Alphaproteobacteria</taxon>
        <taxon>Rhodobacterales</taxon>
        <taxon>Paracoccaceae</taxon>
        <taxon>Acidimangrovimonas</taxon>
    </lineage>
</organism>
<dbReference type="Proteomes" id="UP001595443">
    <property type="component" value="Unassembled WGS sequence"/>
</dbReference>
<reference evidence="3" key="1">
    <citation type="journal article" date="2019" name="Int. J. Syst. Evol. Microbiol.">
        <title>The Global Catalogue of Microorganisms (GCM) 10K type strain sequencing project: providing services to taxonomists for standard genome sequencing and annotation.</title>
        <authorList>
            <consortium name="The Broad Institute Genomics Platform"/>
            <consortium name="The Broad Institute Genome Sequencing Center for Infectious Disease"/>
            <person name="Wu L."/>
            <person name="Ma J."/>
        </authorList>
    </citation>
    <scope>NUCLEOTIDE SEQUENCE [LARGE SCALE GENOMIC DNA]</scope>
    <source>
        <strain evidence="3">KCTC 62192</strain>
    </source>
</reference>
<dbReference type="SUPFAM" id="SSF51735">
    <property type="entry name" value="NAD(P)-binding Rossmann-fold domains"/>
    <property type="match status" value="1"/>
</dbReference>
<sequence>MIVHLAAVHRDDVRDPALYAQTNVEGTRNLCQVAGETGVDKIVFTSSVAVYGFAEPGTDEAGAINPFNEYGRTKFEAEEVLRDWQAAEDGQRSLIIVRPTVVFGEGNRGNVFNLLNQIASGRFLMVGSGTNRKSMAYVGNIAAFLQHALTADCHYGMFNYVDDPDFDMNTLVAEVRGTLTGAKGVGPRLPYAVGLAMGHAADLVARLTKRNLPLSAIRVKKFCGTTSFASAKGTLDGFVPPYSLKDGLRRTLEAEFLSPDPDREIFFTE</sequence>
<proteinExistence type="predicted"/>
<evidence type="ECO:0000259" key="1">
    <source>
        <dbReference type="Pfam" id="PF01370"/>
    </source>
</evidence>
<name>A0ABV7ANC7_9RHOB</name>
<accession>A0ABV7ANC7</accession>
<dbReference type="PANTHER" id="PTHR43245">
    <property type="entry name" value="BIFUNCTIONAL POLYMYXIN RESISTANCE PROTEIN ARNA"/>
    <property type="match status" value="1"/>
</dbReference>
<protein>
    <submittedName>
        <fullName evidence="2">NAD-dependent epimerase/dehydratase family protein</fullName>
    </submittedName>
</protein>
<comment type="caution">
    <text evidence="2">The sequence shown here is derived from an EMBL/GenBank/DDBJ whole genome shotgun (WGS) entry which is preliminary data.</text>
</comment>
<evidence type="ECO:0000313" key="2">
    <source>
        <dbReference type="EMBL" id="MFC2970446.1"/>
    </source>
</evidence>
<evidence type="ECO:0000313" key="3">
    <source>
        <dbReference type="Proteomes" id="UP001595443"/>
    </source>
</evidence>
<feature type="domain" description="NAD-dependent epimerase/dehydratase" evidence="1">
    <location>
        <begin position="2"/>
        <end position="151"/>
    </location>
</feature>
<gene>
    <name evidence="2" type="ORF">ACFOES_20295</name>
</gene>
<keyword evidence="3" id="KW-1185">Reference proteome</keyword>
<dbReference type="Pfam" id="PF01370">
    <property type="entry name" value="Epimerase"/>
    <property type="match status" value="1"/>
</dbReference>
<dbReference type="Gene3D" id="3.40.50.720">
    <property type="entry name" value="NAD(P)-binding Rossmann-like Domain"/>
    <property type="match status" value="1"/>
</dbReference>
<dbReference type="EMBL" id="JBHRSK010000020">
    <property type="protein sequence ID" value="MFC2970446.1"/>
    <property type="molecule type" value="Genomic_DNA"/>
</dbReference>